<dbReference type="InParanoid" id="A0A194QTX2"/>
<accession>A0A194QTX2</accession>
<reference evidence="2 3" key="1">
    <citation type="journal article" date="2015" name="Nat. Commun.">
        <title>Outbred genome sequencing and CRISPR/Cas9 gene editing in butterflies.</title>
        <authorList>
            <person name="Li X."/>
            <person name="Fan D."/>
            <person name="Zhang W."/>
            <person name="Liu G."/>
            <person name="Zhang L."/>
            <person name="Zhao L."/>
            <person name="Fang X."/>
            <person name="Chen L."/>
            <person name="Dong Y."/>
            <person name="Chen Y."/>
            <person name="Ding Y."/>
            <person name="Zhao R."/>
            <person name="Feng M."/>
            <person name="Zhu Y."/>
            <person name="Feng Y."/>
            <person name="Jiang X."/>
            <person name="Zhu D."/>
            <person name="Xiang H."/>
            <person name="Feng X."/>
            <person name="Li S."/>
            <person name="Wang J."/>
            <person name="Zhang G."/>
            <person name="Kronforst M.R."/>
            <person name="Wang W."/>
        </authorList>
    </citation>
    <scope>NUCLEOTIDE SEQUENCE [LARGE SCALE GENOMIC DNA]</scope>
    <source>
        <strain evidence="2">Ya'a_city_454_Pm</strain>
        <tissue evidence="2">Whole body</tissue>
    </source>
</reference>
<proteinExistence type="predicted"/>
<organism evidence="2 3">
    <name type="scientific">Papilio machaon</name>
    <name type="common">Old World swallowtail butterfly</name>
    <dbReference type="NCBI Taxonomy" id="76193"/>
    <lineage>
        <taxon>Eukaryota</taxon>
        <taxon>Metazoa</taxon>
        <taxon>Ecdysozoa</taxon>
        <taxon>Arthropoda</taxon>
        <taxon>Hexapoda</taxon>
        <taxon>Insecta</taxon>
        <taxon>Pterygota</taxon>
        <taxon>Neoptera</taxon>
        <taxon>Endopterygota</taxon>
        <taxon>Lepidoptera</taxon>
        <taxon>Glossata</taxon>
        <taxon>Ditrysia</taxon>
        <taxon>Papilionoidea</taxon>
        <taxon>Papilionidae</taxon>
        <taxon>Papilioninae</taxon>
        <taxon>Papilio</taxon>
    </lineage>
</organism>
<dbReference type="AlphaFoldDB" id="A0A194QTX2"/>
<dbReference type="Proteomes" id="UP000053240">
    <property type="component" value="Unassembled WGS sequence"/>
</dbReference>
<feature type="region of interest" description="Disordered" evidence="1">
    <location>
        <begin position="1"/>
        <end position="43"/>
    </location>
</feature>
<keyword evidence="3" id="KW-1185">Reference proteome</keyword>
<evidence type="ECO:0000313" key="2">
    <source>
        <dbReference type="EMBL" id="KPJ08445.1"/>
    </source>
</evidence>
<gene>
    <name evidence="2" type="ORF">RR48_12198</name>
</gene>
<sequence length="65" mass="7130">MGFDADEATWEQSKLCKHPKPELGGPSFHSRDSERGAGSGKYVQSRARAPWQWRAGGAAHALYVT</sequence>
<protein>
    <submittedName>
        <fullName evidence="2">Uncharacterized protein</fullName>
    </submittedName>
</protein>
<evidence type="ECO:0000256" key="1">
    <source>
        <dbReference type="SAM" id="MobiDB-lite"/>
    </source>
</evidence>
<dbReference type="EMBL" id="KQ461154">
    <property type="protein sequence ID" value="KPJ08445.1"/>
    <property type="molecule type" value="Genomic_DNA"/>
</dbReference>
<evidence type="ECO:0000313" key="3">
    <source>
        <dbReference type="Proteomes" id="UP000053240"/>
    </source>
</evidence>
<name>A0A194QTX2_PAPMA</name>